<feature type="transmembrane region" description="Helical" evidence="7">
    <location>
        <begin position="285"/>
        <end position="309"/>
    </location>
</feature>
<feature type="domain" description="Major facilitator superfamily (MFS) profile" evidence="8">
    <location>
        <begin position="160"/>
        <end position="589"/>
    </location>
</feature>
<evidence type="ECO:0000256" key="6">
    <source>
        <dbReference type="SAM" id="MobiDB-lite"/>
    </source>
</evidence>
<dbReference type="Pfam" id="PF07690">
    <property type="entry name" value="MFS_1"/>
    <property type="match status" value="1"/>
</dbReference>
<keyword evidence="3 7" id="KW-0812">Transmembrane</keyword>
<keyword evidence="10" id="KW-1185">Reference proteome</keyword>
<gene>
    <name evidence="9" type="ORF">K432DRAFT_409746</name>
</gene>
<dbReference type="PANTHER" id="PTHR23502:SF68">
    <property type="entry name" value="MULTIDRUG TRANSPORTER, PUTATIVE (AFU_ORTHOLOGUE AFUA_3G01120)-RELATED"/>
    <property type="match status" value="1"/>
</dbReference>
<evidence type="ECO:0000256" key="3">
    <source>
        <dbReference type="ARBA" id="ARBA00022692"/>
    </source>
</evidence>
<dbReference type="FunFam" id="1.20.1250.20:FF:000011">
    <property type="entry name" value="MFS multidrug transporter, putative"/>
    <property type="match status" value="1"/>
</dbReference>
<comment type="similarity">
    <text evidence="2">Belongs to the major facilitator superfamily.</text>
</comment>
<proteinExistence type="inferred from homology"/>
<feature type="region of interest" description="Disordered" evidence="6">
    <location>
        <begin position="91"/>
        <end position="144"/>
    </location>
</feature>
<evidence type="ECO:0000256" key="2">
    <source>
        <dbReference type="ARBA" id="ARBA00008335"/>
    </source>
</evidence>
<feature type="transmembrane region" description="Helical" evidence="7">
    <location>
        <begin position="384"/>
        <end position="409"/>
    </location>
</feature>
<accession>A0A8E2J9R5</accession>
<dbReference type="InterPro" id="IPR011701">
    <property type="entry name" value="MFS"/>
</dbReference>
<feature type="transmembrane region" description="Helical" evidence="7">
    <location>
        <begin position="560"/>
        <end position="582"/>
    </location>
</feature>
<dbReference type="PANTHER" id="PTHR23502">
    <property type="entry name" value="MAJOR FACILITATOR SUPERFAMILY"/>
    <property type="match status" value="1"/>
</dbReference>
<feature type="transmembrane region" description="Helical" evidence="7">
    <location>
        <begin position="429"/>
        <end position="449"/>
    </location>
</feature>
<dbReference type="AlphaFoldDB" id="A0A8E2J9R5"/>
<evidence type="ECO:0000256" key="1">
    <source>
        <dbReference type="ARBA" id="ARBA00004141"/>
    </source>
</evidence>
<dbReference type="SUPFAM" id="SSF103473">
    <property type="entry name" value="MFS general substrate transporter"/>
    <property type="match status" value="1"/>
</dbReference>
<sequence length="598" mass="66030">MAVPVRRASIVHSPTGLSERDIQLEAVMDGHDADIPCNDGFVLNPDEELQLRRSISLRHERAKLSRTNTAESQKSEKPVLKRTVSNMFEKVRSRKSTIDSGSAPPRPQLTLKELEDAVAPGSRTSEEKDNIDEDPNTVWWDGPDDPENPRNWSPILKWSNIALISCITLLTPLASSICAPAMPEIMKEFGIKSSSLAAFTVSVYVLGFALGPLVIAPLSEVYGRVPLYHICNTCFVLCTVGCAKAQNTGMLIAFRFLCGVFGSCPITNGGGSIHDLVPAEKRGKVAGVFGMGPLLGPIIGPIGGGFLAQAKGWRWVFWLITIASGFFTITCYICIRETYAPAILERKTRRLRAKTGNPELRSKLDTGRTKYDLLRHSIARPLKILFRSPIVISFSIYLAVVYGYIYLLFTTITPMYTSVYHWNTGMTGLAYLGMGLGSFFSLIIFSHFSDSLMQKRAALDHAAIKPEYRLPPLIYGAILLPIGLFWYGWSADAKVHWIMPIIGTVWMGMGILLIFMCTLTYIVDSFTLYAASALAANTVLRSIFGAFLPLAGTPMYNKLGIGWGNSLLGFIAIALAPIPLVFSRYGEYLRTRYEIKNL</sequence>
<evidence type="ECO:0000256" key="7">
    <source>
        <dbReference type="SAM" id="Phobius"/>
    </source>
</evidence>
<dbReference type="EMBL" id="KV745452">
    <property type="protein sequence ID" value="OCK74570.1"/>
    <property type="molecule type" value="Genomic_DNA"/>
</dbReference>
<dbReference type="PROSITE" id="PS50850">
    <property type="entry name" value="MFS"/>
    <property type="match status" value="1"/>
</dbReference>
<dbReference type="CDD" id="cd17323">
    <property type="entry name" value="MFS_Tpo1_MDR_like"/>
    <property type="match status" value="1"/>
</dbReference>
<dbReference type="Proteomes" id="UP000250266">
    <property type="component" value="Unassembled WGS sequence"/>
</dbReference>
<evidence type="ECO:0000313" key="10">
    <source>
        <dbReference type="Proteomes" id="UP000250266"/>
    </source>
</evidence>
<feature type="transmembrane region" description="Helical" evidence="7">
    <location>
        <begin position="315"/>
        <end position="335"/>
    </location>
</feature>
<comment type="subcellular location">
    <subcellularLocation>
        <location evidence="1">Membrane</location>
        <topology evidence="1">Multi-pass membrane protein</topology>
    </subcellularLocation>
</comment>
<dbReference type="GO" id="GO:0022857">
    <property type="term" value="F:transmembrane transporter activity"/>
    <property type="evidence" value="ECO:0007669"/>
    <property type="project" value="InterPro"/>
</dbReference>
<feature type="transmembrane region" description="Helical" evidence="7">
    <location>
        <begin position="470"/>
        <end position="489"/>
    </location>
</feature>
<evidence type="ECO:0000256" key="4">
    <source>
        <dbReference type="ARBA" id="ARBA00022989"/>
    </source>
</evidence>
<keyword evidence="4 7" id="KW-1133">Transmembrane helix</keyword>
<name>A0A8E2J9R5_9PEZI</name>
<dbReference type="Gene3D" id="1.20.1250.20">
    <property type="entry name" value="MFS general substrate transporter like domains"/>
    <property type="match status" value="1"/>
</dbReference>
<dbReference type="InterPro" id="IPR020846">
    <property type="entry name" value="MFS_dom"/>
</dbReference>
<feature type="transmembrane region" description="Helical" evidence="7">
    <location>
        <begin position="252"/>
        <end position="273"/>
    </location>
</feature>
<feature type="transmembrane region" description="Helical" evidence="7">
    <location>
        <begin position="194"/>
        <end position="215"/>
    </location>
</feature>
<evidence type="ECO:0000313" key="9">
    <source>
        <dbReference type="EMBL" id="OCK74570.1"/>
    </source>
</evidence>
<keyword evidence="5 7" id="KW-0472">Membrane</keyword>
<dbReference type="GO" id="GO:0016020">
    <property type="term" value="C:membrane"/>
    <property type="evidence" value="ECO:0007669"/>
    <property type="project" value="UniProtKB-SubCell"/>
</dbReference>
<protein>
    <submittedName>
        <fullName evidence="9">Bicyclomycin resistance protein</fullName>
    </submittedName>
</protein>
<feature type="transmembrane region" description="Helical" evidence="7">
    <location>
        <begin position="526"/>
        <end position="548"/>
    </location>
</feature>
<feature type="transmembrane region" description="Helical" evidence="7">
    <location>
        <begin position="495"/>
        <end position="519"/>
    </location>
</feature>
<evidence type="ECO:0000256" key="5">
    <source>
        <dbReference type="ARBA" id="ARBA00023136"/>
    </source>
</evidence>
<dbReference type="OrthoDB" id="5296287at2759"/>
<organism evidence="9 10">
    <name type="scientific">Lepidopterella palustris CBS 459.81</name>
    <dbReference type="NCBI Taxonomy" id="1314670"/>
    <lineage>
        <taxon>Eukaryota</taxon>
        <taxon>Fungi</taxon>
        <taxon>Dikarya</taxon>
        <taxon>Ascomycota</taxon>
        <taxon>Pezizomycotina</taxon>
        <taxon>Dothideomycetes</taxon>
        <taxon>Pleosporomycetidae</taxon>
        <taxon>Mytilinidiales</taxon>
        <taxon>Argynnaceae</taxon>
        <taxon>Lepidopterella</taxon>
    </lineage>
</organism>
<reference evidence="9 10" key="1">
    <citation type="journal article" date="2016" name="Nat. Commun.">
        <title>Ectomycorrhizal ecology is imprinted in the genome of the dominant symbiotic fungus Cenococcum geophilum.</title>
        <authorList>
            <consortium name="DOE Joint Genome Institute"/>
            <person name="Peter M."/>
            <person name="Kohler A."/>
            <person name="Ohm R.A."/>
            <person name="Kuo A."/>
            <person name="Krutzmann J."/>
            <person name="Morin E."/>
            <person name="Arend M."/>
            <person name="Barry K.W."/>
            <person name="Binder M."/>
            <person name="Choi C."/>
            <person name="Clum A."/>
            <person name="Copeland A."/>
            <person name="Grisel N."/>
            <person name="Haridas S."/>
            <person name="Kipfer T."/>
            <person name="LaButti K."/>
            <person name="Lindquist E."/>
            <person name="Lipzen A."/>
            <person name="Maire R."/>
            <person name="Meier B."/>
            <person name="Mihaltcheva S."/>
            <person name="Molinier V."/>
            <person name="Murat C."/>
            <person name="Poggeler S."/>
            <person name="Quandt C.A."/>
            <person name="Sperisen C."/>
            <person name="Tritt A."/>
            <person name="Tisserant E."/>
            <person name="Crous P.W."/>
            <person name="Henrissat B."/>
            <person name="Nehls U."/>
            <person name="Egli S."/>
            <person name="Spatafora J.W."/>
            <person name="Grigoriev I.V."/>
            <person name="Martin F.M."/>
        </authorList>
    </citation>
    <scope>NUCLEOTIDE SEQUENCE [LARGE SCALE GENOMIC DNA]</scope>
    <source>
        <strain evidence="9 10">CBS 459.81</strain>
    </source>
</reference>
<evidence type="ECO:0000259" key="8">
    <source>
        <dbReference type="PROSITE" id="PS50850"/>
    </source>
</evidence>
<dbReference type="InterPro" id="IPR036259">
    <property type="entry name" value="MFS_trans_sf"/>
</dbReference>